<keyword evidence="3" id="KW-1185">Reference proteome</keyword>
<accession>A0A081RPT1</accession>
<keyword evidence="1" id="KW-0472">Membrane</keyword>
<sequence>MIRGAPKYVMIAFFALGVLIVGFSIWALFLTDIPQEQFQEDPKFEEEYVKYYEWNILFGSALIGIGWIIAFLGRKMRNQGSKLSGT</sequence>
<reference evidence="2 3" key="1">
    <citation type="submission" date="2014-06" db="EMBL/GenBank/DDBJ databases">
        <authorList>
            <person name="Ngugi D.K."/>
            <person name="Blom J."/>
            <person name="Alam I."/>
            <person name="Rashid M."/>
            <person name="Ba Alawi W."/>
            <person name="Zhang G."/>
            <person name="Hikmawan T."/>
            <person name="Guan Y."/>
            <person name="Antunes A."/>
            <person name="Siam R."/>
            <person name="ElDorry H."/>
            <person name="Bajic V."/>
            <person name="Stingl U."/>
        </authorList>
    </citation>
    <scope>NUCLEOTIDE SEQUENCE [LARGE SCALE GENOMIC DNA]</scope>
    <source>
        <strain evidence="2">SCGC AAA799-N04</strain>
    </source>
</reference>
<comment type="caution">
    <text evidence="2">The sequence shown here is derived from an EMBL/GenBank/DDBJ whole genome shotgun (WGS) entry which is preliminary data.</text>
</comment>
<proteinExistence type="predicted"/>
<evidence type="ECO:0000313" key="2">
    <source>
        <dbReference type="EMBL" id="KEQ57204.1"/>
    </source>
</evidence>
<keyword evidence="1" id="KW-0812">Transmembrane</keyword>
<keyword evidence="1" id="KW-1133">Transmembrane helix</keyword>
<feature type="transmembrane region" description="Helical" evidence="1">
    <location>
        <begin position="51"/>
        <end position="72"/>
    </location>
</feature>
<name>A0A081RPT1_9ARCH</name>
<dbReference type="Proteomes" id="UP000028059">
    <property type="component" value="Unassembled WGS sequence"/>
</dbReference>
<protein>
    <submittedName>
        <fullName evidence="2">Uncharacterized protein</fullName>
    </submittedName>
</protein>
<evidence type="ECO:0000313" key="3">
    <source>
        <dbReference type="Proteomes" id="UP000028059"/>
    </source>
</evidence>
<organism evidence="2 3">
    <name type="scientific">Marine Group I thaumarchaeote SCGC AAA799-N04</name>
    <dbReference type="NCBI Taxonomy" id="1502293"/>
    <lineage>
        <taxon>Archaea</taxon>
        <taxon>Nitrososphaerota</taxon>
        <taxon>Marine Group I</taxon>
    </lineage>
</organism>
<dbReference type="AlphaFoldDB" id="A0A081RPT1"/>
<feature type="transmembrane region" description="Helical" evidence="1">
    <location>
        <begin position="12"/>
        <end position="31"/>
    </location>
</feature>
<evidence type="ECO:0000256" key="1">
    <source>
        <dbReference type="SAM" id="Phobius"/>
    </source>
</evidence>
<gene>
    <name evidence="2" type="ORF">AAA799N04_00154</name>
</gene>
<dbReference type="EMBL" id="JOKN01000002">
    <property type="protein sequence ID" value="KEQ57204.1"/>
    <property type="molecule type" value="Genomic_DNA"/>
</dbReference>
<dbReference type="PATRIC" id="fig|1502293.3.peg.140"/>